<evidence type="ECO:0000313" key="8">
    <source>
        <dbReference type="EMBL" id="MDT9592521.1"/>
    </source>
</evidence>
<accession>A0ABU3PUD3</accession>
<dbReference type="EMBL" id="JAVYII010000002">
    <property type="protein sequence ID" value="MDT9592521.1"/>
    <property type="molecule type" value="Genomic_DNA"/>
</dbReference>
<evidence type="ECO:0000256" key="2">
    <source>
        <dbReference type="ARBA" id="ARBA00022692"/>
    </source>
</evidence>
<evidence type="ECO:0000313" key="9">
    <source>
        <dbReference type="Proteomes" id="UP001268542"/>
    </source>
</evidence>
<name>A0ABU3PUD3_9ACTN</name>
<feature type="transmembrane region" description="Helical" evidence="7">
    <location>
        <begin position="150"/>
        <end position="172"/>
    </location>
</feature>
<dbReference type="RefSeq" id="WP_315731946.1">
    <property type="nucleotide sequence ID" value="NZ_JAVYII010000002.1"/>
</dbReference>
<keyword evidence="9" id="KW-1185">Reference proteome</keyword>
<protein>
    <recommendedName>
        <fullName evidence="5">Signal peptidase I</fullName>
        <ecNumber evidence="5">3.4.21.89</ecNumber>
    </recommendedName>
</protein>
<feature type="compositionally biased region" description="Low complexity" evidence="6">
    <location>
        <begin position="186"/>
        <end position="196"/>
    </location>
</feature>
<evidence type="ECO:0000256" key="1">
    <source>
        <dbReference type="ARBA" id="ARBA00004370"/>
    </source>
</evidence>
<proteinExistence type="predicted"/>
<comment type="subcellular location">
    <subcellularLocation>
        <location evidence="1">Membrane</location>
    </subcellularLocation>
</comment>
<dbReference type="InterPro" id="IPR019533">
    <property type="entry name" value="Peptidase_S26"/>
</dbReference>
<evidence type="ECO:0000256" key="4">
    <source>
        <dbReference type="ARBA" id="ARBA00023136"/>
    </source>
</evidence>
<evidence type="ECO:0000256" key="6">
    <source>
        <dbReference type="SAM" id="MobiDB-lite"/>
    </source>
</evidence>
<keyword evidence="8" id="KW-0378">Hydrolase</keyword>
<evidence type="ECO:0000256" key="3">
    <source>
        <dbReference type="ARBA" id="ARBA00022989"/>
    </source>
</evidence>
<reference evidence="8 9" key="1">
    <citation type="submission" date="2023-08" db="EMBL/GenBank/DDBJ databases">
        <title>Nocardioides seae sp. nov., a bacterium isolated from a soil.</title>
        <authorList>
            <person name="Wang X."/>
        </authorList>
    </citation>
    <scope>NUCLEOTIDE SEQUENCE [LARGE SCALE GENOMIC DNA]</scope>
    <source>
        <strain evidence="8 9">YZH12</strain>
    </source>
</reference>
<comment type="caution">
    <text evidence="8">The sequence shown here is derived from an EMBL/GenBank/DDBJ whole genome shotgun (WGS) entry which is preliminary data.</text>
</comment>
<dbReference type="InterPro" id="IPR001733">
    <property type="entry name" value="Peptidase_S26B"/>
</dbReference>
<dbReference type="PANTHER" id="PTHR10806">
    <property type="entry name" value="SIGNAL PEPTIDASE COMPLEX CATALYTIC SUBUNIT SEC11"/>
    <property type="match status" value="1"/>
</dbReference>
<evidence type="ECO:0000256" key="5">
    <source>
        <dbReference type="NCBIfam" id="TIGR02228"/>
    </source>
</evidence>
<organism evidence="8 9">
    <name type="scientific">Nocardioides imazamoxiresistens</name>
    <dbReference type="NCBI Taxonomy" id="3231893"/>
    <lineage>
        <taxon>Bacteria</taxon>
        <taxon>Bacillati</taxon>
        <taxon>Actinomycetota</taxon>
        <taxon>Actinomycetes</taxon>
        <taxon>Propionibacteriales</taxon>
        <taxon>Nocardioidaceae</taxon>
        <taxon>Nocardioides</taxon>
    </lineage>
</organism>
<dbReference type="Proteomes" id="UP001268542">
    <property type="component" value="Unassembled WGS sequence"/>
</dbReference>
<feature type="region of interest" description="Disordered" evidence="6">
    <location>
        <begin position="173"/>
        <end position="204"/>
    </location>
</feature>
<dbReference type="NCBIfam" id="TIGR02228">
    <property type="entry name" value="sigpep_I_arch"/>
    <property type="match status" value="1"/>
</dbReference>
<dbReference type="SUPFAM" id="SSF51306">
    <property type="entry name" value="LexA/Signal peptidase"/>
    <property type="match status" value="1"/>
</dbReference>
<keyword evidence="3 7" id="KW-1133">Transmembrane helix</keyword>
<keyword evidence="4 7" id="KW-0472">Membrane</keyword>
<dbReference type="EC" id="3.4.21.89" evidence="5"/>
<dbReference type="CDD" id="cd06530">
    <property type="entry name" value="S26_SPase_I"/>
    <property type="match status" value="1"/>
</dbReference>
<dbReference type="PANTHER" id="PTHR10806:SF6">
    <property type="entry name" value="SIGNAL PEPTIDASE COMPLEX CATALYTIC SUBUNIT SEC11"/>
    <property type="match status" value="1"/>
</dbReference>
<sequence length="204" mass="21439">MVGRLRSATAAGARVASWLVLLLALAAVVLAVLVPRLAGATPYTVLTGSMSPEHPPGTLVVVRPVPSAEIGVGDVITYQLESGEGTVVTHRVVEQGVQSDGEAWFRTQGDANAVPDAETVREVQVRGRLWYSVPHLGRASALLTGDSRVLLTYGVAGLLALYAASMFTSTLAERRRRPATGRHVAGAEPTTEATPHPTEEGART</sequence>
<keyword evidence="2 7" id="KW-0812">Transmembrane</keyword>
<dbReference type="InterPro" id="IPR036286">
    <property type="entry name" value="LexA/Signal_pep-like_sf"/>
</dbReference>
<evidence type="ECO:0000256" key="7">
    <source>
        <dbReference type="SAM" id="Phobius"/>
    </source>
</evidence>
<gene>
    <name evidence="8" type="ORF">RDV89_05545</name>
</gene>
<dbReference type="GO" id="GO:0009003">
    <property type="term" value="F:signal peptidase activity"/>
    <property type="evidence" value="ECO:0007669"/>
    <property type="project" value="UniProtKB-EC"/>
</dbReference>